<keyword evidence="8 10" id="KW-0472">Membrane</keyword>
<gene>
    <name evidence="16" type="ORF">BJY28_001500</name>
</gene>
<name>A0A852XEZ3_9MICO</name>
<dbReference type="EMBL" id="JACBZX010000001">
    <property type="protein sequence ID" value="NYG37031.1"/>
    <property type="molecule type" value="Genomic_DNA"/>
</dbReference>
<feature type="transmembrane region" description="Helical" evidence="10">
    <location>
        <begin position="907"/>
        <end position="928"/>
    </location>
</feature>
<dbReference type="GO" id="GO:0005886">
    <property type="term" value="C:plasma membrane"/>
    <property type="evidence" value="ECO:0007669"/>
    <property type="project" value="UniProtKB-SubCell"/>
</dbReference>
<protein>
    <submittedName>
        <fullName evidence="16">Multicomponent Na+:H+ antiporter subunit A</fullName>
    </submittedName>
</protein>
<keyword evidence="4" id="KW-1003">Cell membrane</keyword>
<feature type="domain" description="NADH:quinone oxidoreductase/Mrp antiporter transmembrane" evidence="11">
    <location>
        <begin position="125"/>
        <end position="397"/>
    </location>
</feature>
<dbReference type="AlphaFoldDB" id="A0A852XEZ3"/>
<evidence type="ECO:0000256" key="10">
    <source>
        <dbReference type="SAM" id="Phobius"/>
    </source>
</evidence>
<feature type="transmembrane region" description="Helical" evidence="10">
    <location>
        <begin position="696"/>
        <end position="716"/>
    </location>
</feature>
<feature type="transmembrane region" description="Helical" evidence="10">
    <location>
        <begin position="864"/>
        <end position="887"/>
    </location>
</feature>
<evidence type="ECO:0000313" key="16">
    <source>
        <dbReference type="EMBL" id="NYG37031.1"/>
    </source>
</evidence>
<sequence length="953" mass="97991">MTALLLLHLVAAGAAPALVRVLDRRTFLALALVPAASFAWLLTQAPAVLDGDPVDQRVAWVPSLDLALDLRLGALQLVLALVVTGVGSVVLAYSAWYFSATDRSLWRFTSVFTAFAGAMLGLVLADNLLALYVFWELTSVTSYLLIGHNPVRSANRRAATQALLVTTLGGLAMLVGLVILGESSSYTISRLLADPPAPGALTTTAVLLVLLGALTKSAQIPFHFWLPGAMAAPTPVSAYLHAASMVKAGVYLVALLAPIAAATPGWRALTIGLGVWTMLLGGWRALRQHDIKLLLAFGTVSQLGMLTAVAGLGTTAAAQAALALLVAHALFKSALFLVVGIIDKATGTRDMHQLSGLGRRAPLLTATAVLAGASMAGLPPLLGFVAKESALAAGLDAATGGHGSVSGLGDGGDPALWGWVLTAGLTLGAMLTVAYTARFLWGALGPERTVAGDPIVTGFAAPTAIQVGPAVLAALGLLGGFAGPLLTEAFAGYVATLGGAEPEHLALWHGLTPALGLSALAVAAGLLLFAARDLVGQAQQRVPALVDAESGYTHLIRNLDRLAVETTAVAQRGSLPGHLGTILVVVILGPGLVALTALPGAQVHLWDEPGQLAIGVVVVVAALLATRARDRLQTAVLVGVTGYGVALLFLVHGAPDLALTQVLVETVSLVVLVLVLRNLPAQVPRRPLPISRSWRALLAAAAGAVTGVLLLVSASARTAAPVSQRFPQEAYDFGHGQNVVNVTLVDIRAWDTLGEISVVVAAATGVASLVFVRMRDTPARPSQRRAAAVAAAERNPLAPARRSVILETVTRLLFHVMIALSLYLVLAGHNQVGGGFAGGLTAGLALLVRYLAGGRFELDRAAPVDAGLLLGGGLAISVLAAVAPLLLGGAVLESSVLEVWLPVYADVKVVSALVFDIGVYLVVVGLALDIVRSLGGGIDAHREIDEREQEAAR</sequence>
<evidence type="ECO:0000256" key="7">
    <source>
        <dbReference type="ARBA" id="ARBA00023065"/>
    </source>
</evidence>
<feature type="domain" description="MrpA C-terminal/MbhE" evidence="15">
    <location>
        <begin position="695"/>
        <end position="775"/>
    </location>
</feature>
<feature type="transmembrane region" description="Helical" evidence="10">
    <location>
        <begin position="635"/>
        <end position="652"/>
    </location>
</feature>
<evidence type="ECO:0000256" key="4">
    <source>
        <dbReference type="ARBA" id="ARBA00022475"/>
    </source>
</evidence>
<dbReference type="GO" id="GO:0006811">
    <property type="term" value="P:monoatomic ion transport"/>
    <property type="evidence" value="ECO:0007669"/>
    <property type="project" value="UniProtKB-KW"/>
</dbReference>
<evidence type="ECO:0000259" key="14">
    <source>
        <dbReference type="Pfam" id="PF13244"/>
    </source>
</evidence>
<dbReference type="NCBIfam" id="NF009284">
    <property type="entry name" value="PRK12644.1"/>
    <property type="match status" value="1"/>
</dbReference>
<dbReference type="InterPro" id="IPR001516">
    <property type="entry name" value="Proton_antipo_N"/>
</dbReference>
<feature type="transmembrane region" description="Helical" evidence="10">
    <location>
        <begin position="293"/>
        <end position="314"/>
    </location>
</feature>
<evidence type="ECO:0000259" key="12">
    <source>
        <dbReference type="Pfam" id="PF00662"/>
    </source>
</evidence>
<dbReference type="RefSeq" id="WP_179462463.1">
    <property type="nucleotide sequence ID" value="NZ_JACBZX010000001.1"/>
</dbReference>
<dbReference type="Pfam" id="PF20501">
    <property type="entry name" value="MbhE"/>
    <property type="match status" value="1"/>
</dbReference>
<dbReference type="Pfam" id="PF13244">
    <property type="entry name" value="MbhD"/>
    <property type="match status" value="1"/>
</dbReference>
<feature type="transmembrane region" description="Helical" evidence="10">
    <location>
        <begin position="658"/>
        <end position="676"/>
    </location>
</feature>
<keyword evidence="6 10" id="KW-1133">Transmembrane helix</keyword>
<evidence type="ECO:0000259" key="15">
    <source>
        <dbReference type="Pfam" id="PF20501"/>
    </source>
</evidence>
<evidence type="ECO:0000256" key="6">
    <source>
        <dbReference type="ARBA" id="ARBA00022989"/>
    </source>
</evidence>
<dbReference type="Pfam" id="PF04039">
    <property type="entry name" value="MnhB"/>
    <property type="match status" value="1"/>
</dbReference>
<feature type="domain" description="NADH-Ubiquinone oxidoreductase (complex I) chain 5 N-terminal" evidence="12">
    <location>
        <begin position="63"/>
        <end position="108"/>
    </location>
</feature>
<feature type="transmembrane region" description="Helical" evidence="10">
    <location>
        <begin position="158"/>
        <end position="180"/>
    </location>
</feature>
<feature type="domain" description="MrpA C-terminal/MbhD" evidence="14">
    <location>
        <begin position="616"/>
        <end position="680"/>
    </location>
</feature>
<dbReference type="Pfam" id="PF00662">
    <property type="entry name" value="Proton_antipo_N"/>
    <property type="match status" value="1"/>
</dbReference>
<dbReference type="Proteomes" id="UP000592181">
    <property type="component" value="Unassembled WGS sequence"/>
</dbReference>
<proteinExistence type="predicted"/>
<evidence type="ECO:0000256" key="2">
    <source>
        <dbReference type="ARBA" id="ARBA00022448"/>
    </source>
</evidence>
<organism evidence="16 17">
    <name type="scientific">Janibacter alkaliphilus</name>
    <dbReference type="NCBI Taxonomy" id="1069963"/>
    <lineage>
        <taxon>Bacteria</taxon>
        <taxon>Bacillati</taxon>
        <taxon>Actinomycetota</taxon>
        <taxon>Actinomycetes</taxon>
        <taxon>Micrococcales</taxon>
        <taxon>Intrasporangiaceae</taxon>
        <taxon>Janibacter</taxon>
    </lineage>
</organism>
<feature type="transmembrane region" description="Helical" evidence="10">
    <location>
        <begin position="804"/>
        <end position="826"/>
    </location>
</feature>
<dbReference type="InterPro" id="IPR025383">
    <property type="entry name" value="MrpA_C/MbhD"/>
</dbReference>
<feature type="domain" description="Na+/H+ antiporter MnhB subunit-related protein" evidence="13">
    <location>
        <begin position="805"/>
        <end position="928"/>
    </location>
</feature>
<feature type="transmembrane region" description="Helical" evidence="10">
    <location>
        <begin position="129"/>
        <end position="146"/>
    </location>
</feature>
<keyword evidence="2" id="KW-0813">Transport</keyword>
<feature type="transmembrane region" description="Helical" evidence="10">
    <location>
        <begin position="506"/>
        <end position="531"/>
    </location>
</feature>
<evidence type="ECO:0000313" key="17">
    <source>
        <dbReference type="Proteomes" id="UP000592181"/>
    </source>
</evidence>
<dbReference type="InterPro" id="IPR042106">
    <property type="entry name" value="Nuo/plastoQ_OxRdtase_6_NuoJ"/>
</dbReference>
<reference evidence="16 17" key="1">
    <citation type="submission" date="2020-07" db="EMBL/GenBank/DDBJ databases">
        <title>Sequencing the genomes of 1000 actinobacteria strains.</title>
        <authorList>
            <person name="Klenk H.-P."/>
        </authorList>
    </citation>
    <scope>NUCLEOTIDE SEQUENCE [LARGE SCALE GENOMIC DNA]</scope>
    <source>
        <strain evidence="16 17">DSM 24723</strain>
    </source>
</reference>
<feature type="transmembrane region" description="Helical" evidence="10">
    <location>
        <begin position="756"/>
        <end position="774"/>
    </location>
</feature>
<dbReference type="PANTHER" id="PTHR43373:SF1">
    <property type="entry name" value="NA(+)_H(+) ANTIPORTER SUBUNIT A"/>
    <property type="match status" value="1"/>
</dbReference>
<evidence type="ECO:0000256" key="5">
    <source>
        <dbReference type="ARBA" id="ARBA00022692"/>
    </source>
</evidence>
<feature type="transmembrane region" description="Helical" evidence="10">
    <location>
        <begin position="610"/>
        <end position="628"/>
    </location>
</feature>
<feature type="transmembrane region" description="Helical" evidence="10">
    <location>
        <begin position="579"/>
        <end position="598"/>
    </location>
</feature>
<dbReference type="InterPro" id="IPR007182">
    <property type="entry name" value="MnhB"/>
</dbReference>
<feature type="transmembrane region" description="Helical" evidence="10">
    <location>
        <begin position="74"/>
        <end position="98"/>
    </location>
</feature>
<feature type="transmembrane region" description="Helical" evidence="10">
    <location>
        <begin position="458"/>
        <end position="486"/>
    </location>
</feature>
<keyword evidence="5 9" id="KW-0812">Transmembrane</keyword>
<dbReference type="Gene3D" id="1.20.120.1200">
    <property type="entry name" value="NADH-ubiquinone/plastoquinone oxidoreductase chain 6, subunit NuoJ"/>
    <property type="match status" value="1"/>
</dbReference>
<keyword evidence="7" id="KW-0406">Ion transport</keyword>
<feature type="transmembrane region" description="Helical" evidence="10">
    <location>
        <begin position="416"/>
        <end position="437"/>
    </location>
</feature>
<feature type="transmembrane region" description="Helical" evidence="10">
    <location>
        <begin position="266"/>
        <end position="286"/>
    </location>
</feature>
<evidence type="ECO:0000259" key="13">
    <source>
        <dbReference type="Pfam" id="PF04039"/>
    </source>
</evidence>
<feature type="transmembrane region" description="Helical" evidence="10">
    <location>
        <begin position="200"/>
        <end position="226"/>
    </location>
</feature>
<keyword evidence="3" id="KW-0050">Antiport</keyword>
<dbReference type="Pfam" id="PF00361">
    <property type="entry name" value="Proton_antipo_M"/>
    <property type="match status" value="1"/>
</dbReference>
<accession>A0A852XEZ3</accession>
<evidence type="ECO:0000256" key="9">
    <source>
        <dbReference type="RuleBase" id="RU000320"/>
    </source>
</evidence>
<comment type="subcellular location">
    <subcellularLocation>
        <location evidence="1">Cell membrane</location>
        <topology evidence="1">Multi-pass membrane protein</topology>
    </subcellularLocation>
    <subcellularLocation>
        <location evidence="9">Membrane</location>
        <topology evidence="9">Multi-pass membrane protein</topology>
    </subcellularLocation>
</comment>
<comment type="caution">
    <text evidence="16">The sequence shown here is derived from an EMBL/GenBank/DDBJ whole genome shotgun (WGS) entry which is preliminary data.</text>
</comment>
<dbReference type="PANTHER" id="PTHR43373">
    <property type="entry name" value="NA(+)/H(+) ANTIPORTER SUBUNIT"/>
    <property type="match status" value="1"/>
</dbReference>
<feature type="transmembrane region" description="Helical" evidence="10">
    <location>
        <begin position="105"/>
        <end position="123"/>
    </location>
</feature>
<evidence type="ECO:0000256" key="3">
    <source>
        <dbReference type="ARBA" id="ARBA00022449"/>
    </source>
</evidence>
<dbReference type="InterPro" id="IPR001750">
    <property type="entry name" value="ND/Mrp_TM"/>
</dbReference>
<dbReference type="GO" id="GO:0015297">
    <property type="term" value="F:antiporter activity"/>
    <property type="evidence" value="ECO:0007669"/>
    <property type="project" value="UniProtKB-KW"/>
</dbReference>
<feature type="transmembrane region" description="Helical" evidence="10">
    <location>
        <begin position="320"/>
        <end position="342"/>
    </location>
</feature>
<evidence type="ECO:0000259" key="11">
    <source>
        <dbReference type="Pfam" id="PF00361"/>
    </source>
</evidence>
<dbReference type="InterPro" id="IPR050616">
    <property type="entry name" value="CPA3_Na-H_Antiporter_A"/>
</dbReference>
<evidence type="ECO:0000256" key="8">
    <source>
        <dbReference type="ARBA" id="ARBA00023136"/>
    </source>
</evidence>
<dbReference type="InterPro" id="IPR046806">
    <property type="entry name" value="MrpA_C/MbhE"/>
</dbReference>
<dbReference type="PRINTS" id="PR01434">
    <property type="entry name" value="NADHDHGNASE5"/>
</dbReference>
<evidence type="ECO:0000256" key="1">
    <source>
        <dbReference type="ARBA" id="ARBA00004651"/>
    </source>
</evidence>
<keyword evidence="17" id="KW-1185">Reference proteome</keyword>
<feature type="transmembrane region" description="Helical" evidence="10">
    <location>
        <begin position="832"/>
        <end position="852"/>
    </location>
</feature>
<feature type="transmembrane region" description="Helical" evidence="10">
    <location>
        <begin position="363"/>
        <end position="386"/>
    </location>
</feature>